<dbReference type="SUPFAM" id="SSF103473">
    <property type="entry name" value="MFS general substrate transporter"/>
    <property type="match status" value="1"/>
</dbReference>
<protein>
    <submittedName>
        <fullName evidence="8">MFS domain-containing protein</fullName>
    </submittedName>
</protein>
<evidence type="ECO:0000313" key="7">
    <source>
        <dbReference type="Proteomes" id="UP000008854"/>
    </source>
</evidence>
<dbReference type="InterPro" id="IPR052983">
    <property type="entry name" value="MFS_Riboflavin_Transporter"/>
</dbReference>
<feature type="transmembrane region" description="Helical" evidence="6">
    <location>
        <begin position="66"/>
        <end position="86"/>
    </location>
</feature>
<dbReference type="PANTHER" id="PTHR43385">
    <property type="entry name" value="RIBOFLAVIN TRANSPORTER RIBJ"/>
    <property type="match status" value="1"/>
</dbReference>
<comment type="subcellular location">
    <subcellularLocation>
        <location evidence="1">Membrane</location>
        <topology evidence="1">Multi-pass membrane protein</topology>
    </subcellularLocation>
</comment>
<dbReference type="GO" id="GO:0022857">
    <property type="term" value="F:transmembrane transporter activity"/>
    <property type="evidence" value="ECO:0007669"/>
    <property type="project" value="InterPro"/>
</dbReference>
<dbReference type="AlphaFoldDB" id="A0A5K4F202"/>
<feature type="transmembrane region" description="Helical" evidence="6">
    <location>
        <begin position="288"/>
        <end position="309"/>
    </location>
</feature>
<feature type="transmembrane region" description="Helical" evidence="6">
    <location>
        <begin position="130"/>
        <end position="159"/>
    </location>
</feature>
<feature type="transmembrane region" description="Helical" evidence="6">
    <location>
        <begin position="321"/>
        <end position="341"/>
    </location>
</feature>
<keyword evidence="2" id="KW-0813">Transport</keyword>
<evidence type="ECO:0000256" key="1">
    <source>
        <dbReference type="ARBA" id="ARBA00004141"/>
    </source>
</evidence>
<dbReference type="InterPro" id="IPR036259">
    <property type="entry name" value="MFS_trans_sf"/>
</dbReference>
<evidence type="ECO:0000256" key="5">
    <source>
        <dbReference type="ARBA" id="ARBA00023136"/>
    </source>
</evidence>
<name>A0A5K4F202_SCHMA</name>
<proteinExistence type="predicted"/>
<keyword evidence="5 6" id="KW-0472">Membrane</keyword>
<evidence type="ECO:0000256" key="2">
    <source>
        <dbReference type="ARBA" id="ARBA00022448"/>
    </source>
</evidence>
<dbReference type="InParanoid" id="A0A5K4F202"/>
<feature type="transmembrane region" description="Helical" evidence="6">
    <location>
        <begin position="216"/>
        <end position="235"/>
    </location>
</feature>
<dbReference type="Proteomes" id="UP000008854">
    <property type="component" value="Unassembled WGS sequence"/>
</dbReference>
<reference evidence="8" key="2">
    <citation type="submission" date="2019-11" db="UniProtKB">
        <authorList>
            <consortium name="WormBaseParasite"/>
        </authorList>
    </citation>
    <scope>IDENTIFICATION</scope>
    <source>
        <strain evidence="8">Puerto Rican</strain>
    </source>
</reference>
<dbReference type="ExpressionAtlas" id="A0A5K4F202">
    <property type="expression patterns" value="baseline"/>
</dbReference>
<keyword evidence="3 6" id="KW-0812">Transmembrane</keyword>
<evidence type="ECO:0000256" key="6">
    <source>
        <dbReference type="SAM" id="Phobius"/>
    </source>
</evidence>
<reference evidence="7" key="1">
    <citation type="journal article" date="2012" name="PLoS Negl. Trop. Dis.">
        <title>A systematically improved high quality genome and transcriptome of the human blood fluke Schistosoma mansoni.</title>
        <authorList>
            <person name="Protasio A.V."/>
            <person name="Tsai I.J."/>
            <person name="Babbage A."/>
            <person name="Nichol S."/>
            <person name="Hunt M."/>
            <person name="Aslett M.A."/>
            <person name="De Silva N."/>
            <person name="Velarde G.S."/>
            <person name="Anderson T.J."/>
            <person name="Clark R.C."/>
            <person name="Davidson C."/>
            <person name="Dillon G.P."/>
            <person name="Holroyd N.E."/>
            <person name="LoVerde P.T."/>
            <person name="Lloyd C."/>
            <person name="McQuillan J."/>
            <person name="Oliveira G."/>
            <person name="Otto T.D."/>
            <person name="Parker-Manuel S.J."/>
            <person name="Quail M.A."/>
            <person name="Wilson R.A."/>
            <person name="Zerlotini A."/>
            <person name="Dunne D.W."/>
            <person name="Berriman M."/>
        </authorList>
    </citation>
    <scope>NUCLEOTIDE SEQUENCE [LARGE SCALE GENOMIC DNA]</scope>
    <source>
        <strain evidence="7">Puerto Rican</strain>
    </source>
</reference>
<evidence type="ECO:0000256" key="3">
    <source>
        <dbReference type="ARBA" id="ARBA00022692"/>
    </source>
</evidence>
<keyword evidence="4 6" id="KW-1133">Transmembrane helix</keyword>
<organism evidence="7 8">
    <name type="scientific">Schistosoma mansoni</name>
    <name type="common">Blood fluke</name>
    <dbReference type="NCBI Taxonomy" id="6183"/>
    <lineage>
        <taxon>Eukaryota</taxon>
        <taxon>Metazoa</taxon>
        <taxon>Spiralia</taxon>
        <taxon>Lophotrochozoa</taxon>
        <taxon>Platyhelminthes</taxon>
        <taxon>Trematoda</taxon>
        <taxon>Digenea</taxon>
        <taxon>Strigeidida</taxon>
        <taxon>Schistosomatoidea</taxon>
        <taxon>Schistosomatidae</taxon>
        <taxon>Schistosoma</taxon>
    </lineage>
</organism>
<dbReference type="Gene3D" id="1.20.1250.20">
    <property type="entry name" value="MFS general substrate transporter like domains"/>
    <property type="match status" value="1"/>
</dbReference>
<feature type="transmembrane region" description="Helical" evidence="6">
    <location>
        <begin position="166"/>
        <end position="185"/>
    </location>
</feature>
<sequence>MFVRCFHIVTEIMQGDGTIAGCFSVLGGYLIHLSYGYLYSLTNMVPYIMGYLITFIDPHICVQTSVWFSAVTFAVYGIFMPLGGFLSRKIGYRPVLALSCLFLRLIKTTQIDCKISGGVLLSYFTIQKTYVGVILTYSFLFGTGVGLGFSVTLAVAATWFPEHRGLVVGLVVSGYGMGSLVFSPIQTFLINPNNVPVNNVTRQFDDPEILNRLPHVFLVIGVILSVTQIIGLILLRSKPKWNCEDDKIEILDDSGSSDCEIMDDEVKFSNCSNAVDITPSRLFRHIDFYLLWLIELCNSIPLTLLTSSYKLFGQSFISDDKYLTIIVTMTAVFNASGRILWGTIVDQFSYKSDGWIDSENTLLYLGYWRFSFFKQCINSGSSSHRVDVRMHKHGYQLRDNSMCTGHRMPFVCLCPHIYQFREPIHCPVYYMWICEPSSFSSCLMD</sequence>
<dbReference type="Pfam" id="PF07690">
    <property type="entry name" value="MFS_1"/>
    <property type="match status" value="1"/>
</dbReference>
<evidence type="ECO:0000313" key="8">
    <source>
        <dbReference type="WBParaSite" id="Smp_245150.5"/>
    </source>
</evidence>
<accession>A0A5K4F202</accession>
<feature type="transmembrane region" description="Helical" evidence="6">
    <location>
        <begin position="12"/>
        <end position="31"/>
    </location>
</feature>
<evidence type="ECO:0000256" key="4">
    <source>
        <dbReference type="ARBA" id="ARBA00022989"/>
    </source>
</evidence>
<keyword evidence="7" id="KW-1185">Reference proteome</keyword>
<dbReference type="InterPro" id="IPR011701">
    <property type="entry name" value="MFS"/>
</dbReference>
<dbReference type="WBParaSite" id="Smp_245150.5">
    <property type="protein sequence ID" value="Smp_245150.5"/>
    <property type="gene ID" value="Smp_245150"/>
</dbReference>
<dbReference type="GO" id="GO:0016020">
    <property type="term" value="C:membrane"/>
    <property type="evidence" value="ECO:0007669"/>
    <property type="project" value="UniProtKB-SubCell"/>
</dbReference>
<dbReference type="PANTHER" id="PTHR43385:SF1">
    <property type="entry name" value="RIBOFLAVIN TRANSPORTER RIBJ"/>
    <property type="match status" value="1"/>
</dbReference>